<dbReference type="AlphaFoldDB" id="A0A7Z0KZP0"/>
<evidence type="ECO:0000313" key="3">
    <source>
        <dbReference type="Proteomes" id="UP000529417"/>
    </source>
</evidence>
<dbReference type="PANTHER" id="PTHR43805">
    <property type="entry name" value="GLYCEROPHOSPHORYL DIESTER PHOSPHODIESTERASE"/>
    <property type="match status" value="1"/>
</dbReference>
<dbReference type="PANTHER" id="PTHR43805:SF1">
    <property type="entry name" value="GP-PDE DOMAIN-CONTAINING PROTEIN"/>
    <property type="match status" value="1"/>
</dbReference>
<dbReference type="Proteomes" id="UP000529417">
    <property type="component" value="Unassembled WGS sequence"/>
</dbReference>
<dbReference type="GO" id="GO:0006629">
    <property type="term" value="P:lipid metabolic process"/>
    <property type="evidence" value="ECO:0007669"/>
    <property type="project" value="InterPro"/>
</dbReference>
<dbReference type="GO" id="GO:0008081">
    <property type="term" value="F:phosphoric diester hydrolase activity"/>
    <property type="evidence" value="ECO:0007669"/>
    <property type="project" value="InterPro"/>
</dbReference>
<reference evidence="2 3" key="1">
    <citation type="journal article" date="2000" name="Arch. Microbiol.">
        <title>Rhodobaca bogoriensis gen. nov. and sp. nov., an alkaliphilic purple nonsulfur bacterium from African Rift Valley soda lakes.</title>
        <authorList>
            <person name="Milford A.D."/>
            <person name="Achenbach L.A."/>
            <person name="Jung D.O."/>
            <person name="Madigan M.T."/>
        </authorList>
    </citation>
    <scope>NUCLEOTIDE SEQUENCE [LARGE SCALE GENOMIC DNA]</scope>
    <source>
        <strain evidence="2 3">2376</strain>
    </source>
</reference>
<accession>A0A7Z0KZP0</accession>
<name>A0A7Z0KZP0_9RHOB</name>
<dbReference type="InterPro" id="IPR030395">
    <property type="entry name" value="GP_PDE_dom"/>
</dbReference>
<keyword evidence="3" id="KW-1185">Reference proteome</keyword>
<proteinExistence type="predicted"/>
<evidence type="ECO:0000259" key="1">
    <source>
        <dbReference type="PROSITE" id="PS51704"/>
    </source>
</evidence>
<dbReference type="SUPFAM" id="SSF51695">
    <property type="entry name" value="PLC-like phosphodiesterases"/>
    <property type="match status" value="1"/>
</dbReference>
<dbReference type="PROSITE" id="PS51704">
    <property type="entry name" value="GP_PDE"/>
    <property type="match status" value="1"/>
</dbReference>
<organism evidence="2 3">
    <name type="scientific">Rhabdonatronobacter sediminivivens</name>
    <dbReference type="NCBI Taxonomy" id="2743469"/>
    <lineage>
        <taxon>Bacteria</taxon>
        <taxon>Pseudomonadati</taxon>
        <taxon>Pseudomonadota</taxon>
        <taxon>Alphaproteobacteria</taxon>
        <taxon>Rhodobacterales</taxon>
        <taxon>Paracoccaceae</taxon>
        <taxon>Rhabdonatronobacter</taxon>
    </lineage>
</organism>
<dbReference type="EMBL" id="JACBXS010000009">
    <property type="protein sequence ID" value="NYS24578.1"/>
    <property type="molecule type" value="Genomic_DNA"/>
</dbReference>
<gene>
    <name evidence="2" type="ORF">HUK65_06195</name>
</gene>
<comment type="caution">
    <text evidence="2">The sequence shown here is derived from an EMBL/GenBank/DDBJ whole genome shotgun (WGS) entry which is preliminary data.</text>
</comment>
<feature type="domain" description="GP-PDE" evidence="1">
    <location>
        <begin position="15"/>
        <end position="248"/>
    </location>
</feature>
<protein>
    <submittedName>
        <fullName evidence="2">Glycerophosphodiester phosphodiesterase</fullName>
    </submittedName>
</protein>
<dbReference type="InterPro" id="IPR017946">
    <property type="entry name" value="PLC-like_Pdiesterase_TIM-brl"/>
</dbReference>
<dbReference type="RefSeq" id="WP_179905284.1">
    <property type="nucleotide sequence ID" value="NZ_JACBXS010000009.1"/>
</dbReference>
<sequence>MRATPTHPFLDHPRPLAIAHRGGGLEAEENTLPAFMRAVGLGFTHVELDVHASADGQVVVHHDDTLQRMFDDPRKLGALPWAELQGLRTRGDAGLPLLAEVLECFPGLHVAIEAKSDEVVDPLADLLARMKVLDRVCVGAFAPSRTRRLRAALGPELCWSPAHAGVARLWLAGWGLPVLAAGSFPVVQVPTHFKGLAVVTPRMLRAAHGRGIQVQVWTVDAETEMERLLDMGVDAIMTDRPALLREVMRRRGLWRGA</sequence>
<dbReference type="CDD" id="cd08561">
    <property type="entry name" value="GDPD_cytoplasmic_ScUgpQ2_like"/>
    <property type="match status" value="1"/>
</dbReference>
<dbReference type="Pfam" id="PF03009">
    <property type="entry name" value="GDPD"/>
    <property type="match status" value="1"/>
</dbReference>
<dbReference type="Gene3D" id="3.20.20.190">
    <property type="entry name" value="Phosphatidylinositol (PI) phosphodiesterase"/>
    <property type="match status" value="1"/>
</dbReference>
<evidence type="ECO:0000313" key="2">
    <source>
        <dbReference type="EMBL" id="NYS24578.1"/>
    </source>
</evidence>